<feature type="region of interest" description="Disordered" evidence="1">
    <location>
        <begin position="378"/>
        <end position="400"/>
    </location>
</feature>
<proteinExistence type="predicted"/>
<gene>
    <name evidence="2" type="ORF">PTTT1_LOCUS19169</name>
</gene>
<sequence>MSSNRGARESGTTPAAVISTAMAAPSPDSLKECWWVVDMRRPQEGSTLLVLSCGKAYGWISSYAQRILKSYRQFLELKQIMEDWNSTLLVPARPVELMWREHVSHAQHYFDACSLLFGRLINHIPDQEMDQVARKIRIQTTQTALKARFGKRAIDQEVWTFESLTIGCAVARKQHQKVPHLSKAPSKRKRAPADSLNKLSFAHASAASMTSTEETLNKNGKLRIRIQANTVAPDPLMVSSIGSVTQPRPRKRVTEAGLIAPRCPPLQLEDGSFARPPGRAPTDCYWDTAKGMYAPNIAPEVFLKRTDEGKSSFTGTPLENDNMAASSKPRGSVGMSQAAEATRVFDLAMQTETLDTSSVFPKRRLRLSLKRPFHSTTLERNVGKKGTTKNEESRLEKKSRTTGQFEEIDVVDLSNKSDLAVLNTHSYKRRHRLPPIRFRDTNPVEDAPRHVLMNDPAIPIDAYKQTSGCLLVSDNAVDTSVTSTESRVVNETSQCVTPLGLEPFDSRREVEPGLSIYKSVSRRGRQASWSDSATARL</sequence>
<evidence type="ECO:0000256" key="1">
    <source>
        <dbReference type="SAM" id="MobiDB-lite"/>
    </source>
</evidence>
<feature type="compositionally biased region" description="Basic and acidic residues" evidence="1">
    <location>
        <begin position="388"/>
        <end position="399"/>
    </location>
</feature>
<evidence type="ECO:0000313" key="2">
    <source>
        <dbReference type="EMBL" id="CAG9282294.1"/>
    </source>
</evidence>
<reference evidence="2" key="1">
    <citation type="submission" date="2022-02" db="EMBL/GenBank/DDBJ databases">
        <authorList>
            <person name="Giguere J D."/>
        </authorList>
    </citation>
    <scope>NUCLEOTIDE SEQUENCE</scope>
    <source>
        <strain evidence="2">CCAP 1055/1</strain>
    </source>
</reference>
<organism evidence="2">
    <name type="scientific">Phaeodactylum tricornutum</name>
    <name type="common">Diatom</name>
    <dbReference type="NCBI Taxonomy" id="2850"/>
    <lineage>
        <taxon>Eukaryota</taxon>
        <taxon>Sar</taxon>
        <taxon>Stramenopiles</taxon>
        <taxon>Ochrophyta</taxon>
        <taxon>Bacillariophyta</taxon>
        <taxon>Bacillariophyceae</taxon>
        <taxon>Bacillariophycidae</taxon>
        <taxon>Naviculales</taxon>
        <taxon>Phaeodactylaceae</taxon>
        <taxon>Phaeodactylum</taxon>
    </lineage>
</organism>
<name>A0A8J9SKJ1_PHATR</name>
<feature type="compositionally biased region" description="Polar residues" evidence="1">
    <location>
        <begin position="312"/>
        <end position="325"/>
    </location>
</feature>
<dbReference type="Proteomes" id="UP000836788">
    <property type="component" value="Chromosome 16"/>
</dbReference>
<protein>
    <submittedName>
        <fullName evidence="2">Uncharacterized protein</fullName>
    </submittedName>
</protein>
<dbReference type="EMBL" id="OU594957">
    <property type="protein sequence ID" value="CAG9282294.1"/>
    <property type="molecule type" value="Genomic_DNA"/>
</dbReference>
<dbReference type="AlphaFoldDB" id="A0A8J9SKJ1"/>
<feature type="region of interest" description="Disordered" evidence="1">
    <location>
        <begin position="312"/>
        <end position="332"/>
    </location>
</feature>
<accession>A0A8J9SKJ1</accession>